<feature type="compositionally biased region" description="Basic and acidic residues" evidence="5">
    <location>
        <begin position="1742"/>
        <end position="1761"/>
    </location>
</feature>
<comment type="subcellular location">
    <subcellularLocation>
        <location evidence="1">Cytoplasm</location>
    </subcellularLocation>
</comment>
<feature type="coiled-coil region" evidence="4">
    <location>
        <begin position="593"/>
        <end position="665"/>
    </location>
</feature>
<feature type="coiled-coil region" evidence="4">
    <location>
        <begin position="962"/>
        <end position="1097"/>
    </location>
</feature>
<protein>
    <recommendedName>
        <fullName evidence="6">HOOK N-terminal domain-containing protein</fullName>
    </recommendedName>
</protein>
<feature type="coiled-coil region" evidence="4">
    <location>
        <begin position="178"/>
        <end position="205"/>
    </location>
</feature>
<dbReference type="GO" id="GO:0030705">
    <property type="term" value="P:cytoskeleton-dependent intracellular transport"/>
    <property type="evidence" value="ECO:0007669"/>
    <property type="project" value="InterPro"/>
</dbReference>
<sequence length="2099" mass="240111">MKADLLLWAQLFTSSTKDLSPEQLTDGLLLNTIFGIIDERINPDDRLCENVNCVKDRLNNWKIIVQNLRNYYLEVLQEVITIRPPNIVLVSKLPDSAQSYQELEKILLFLLCAAVRCDRRDYFIRQIMDNLHPDVQTGIMTCIKDVTESSANIISFEKLRTSDTDILHTFRSVINQIEDLYLEEIIQLLDELASLQNKIITLQARYQLVSRSRTLGSNGLKERSISTISLGVDNINNNSSSHFAVSTPRLDEQTSVLRKKSDIIHITDNGDLNESLISTNEQFNEVSIEDNNKMNSSINQCNKTNEPVEMSQIDSVLEVETNELESTRSVYPTDGITPEILMMDMDKHHLSVELAETKAKLRRAHIEIEDQADQLVELQDHLFETRRELSQVKEERARLADAAHTARHWQDEVDALKQTAERVITLEAENEKLKERLHEIDYYKARCQQLTEDLQILSNEHSEWADKAEITHTYHYKITDLEKELNKTRHQLTETENARNSDLDLIKNLQEELGKLKLEHSTHAKFVNSTKKSIHLREIISHTDSYQSKNFNGEKNAQERRISFDAGDEDLDITGANKLETNGLNVSLSDQLSESVTNRLNHLEEVNRRLNKELEMTKSLLAKAQSVNADNIETEASLAEAKRENQLLTNKLERLETAISAQAERLCQLDLERMNFETDARKSRELLNTFKETSERHINELSRENDYLTETIKNLRGKAVNEVSSDERIARLEKENSVLGESVQNNVTCLARAELEISQLRHRLSRADELCKSIDLLTEERNQLSAELGAAKREIAALKEACLKQTDVEIALVAAEGNCARLQTQLSAIRTACENSTNMESEVIRLRQIENKCEQLQNALFTAIQKTAEVEIERDNLSSRLNTLQQSLQSSQRLYDSEDDEADDEEGGTVDLQDEEADSGNKTGDSTEETSPECLGVSRLRRKTISMPPNSRHRDRRRRGGYVNYEIELNKMDSEIKRLEVERDTFRKNFEEIKAKLASEESAHESAMKESDERAKQQICQLESEINHLKASLRSSDQEVRKLRRELRESEPDQNLSDAVEKVKQLESQILKLNSTIKQNESQLHDSEQQRNELCQQVNIEQKTVSALRNELIMEKIQLQKRTSELKCIQVGFEKYGLPKDWLVELSSKGNSMEQNKLLDAFIKSFINQLTIDINNKNEEIDLIKQQMNNLQIKNSELLNQLKAKSQKIEEYERLQTKSATDISTNESSLILVQLKDRVIELERENARLGEALQNENERAENIKANNQNLESRISSFQEQSVSVQRQLAELIGTNARLQVENTTLHSQVDSFQGQNSSLSTRISELESEIHHLSAVLDTMHTSKSQLTNDYEHLQCLHEKLTQDYEQLTDTLKTSKESQRQLKSELQSTSEQVNKLQTEANEVQRLKDALEQERGSLKGEVRQIVQLREESARLQAELNSMNEILNRERHEKSNALERVREIRRQLQTSENRIEQLNSELQKYQKLEQTLQNEMESLKTRLQMLTELSSKYEKENKSLLSQLQNLLNQNQEILASTLKSCENHVNQEGVLRERLLSMHRQKQQLEEKVMEQYRNGSSSKSDLTNQLLLESQRRLTLIQRARAALHKRHPLHGHLHDSEYNRGNPGYNTMSTLRSQVSWLNDSQRSIPTSGLTSTLHRYDNKRLIPGSVSIYDRDPDEQNHDALKQFLKYLNDSSGGGVVRPNSAIPSQTSDYKQPVVNGSNHEFLLPMRPNSGGLTMNSPSTEKRSQSRLSSDRFITEPRMDSPVSGRSSYSSSSGLKSQTASHIHHFPYRIDKDMLNHTRNLTDISNSSSMNDKKSNLHNSINGWLGNNDLHDRSVYSNNSINSNSSQNGQNLPSTERCEKQISEVIQIKATTNDESDVIMHRRIISDISSSVNTNSQNNNRIISPTERGLSRSSSLYYNEINNPIHLQRSANSMASSNNNINNSNTCQSSTIMNNSLKNLGDNNSTTNSVGLDADSTHFNNPTYILHTEKYPESNTTRCETAQKPGLSTTNSVSMNNINSMASNCSNSIPIFDYHHHRHHHNGNKTSNSNKSALLREQFFSSMLGDSNTQQQQQQQQQPLESELSRKPKVLLQYGDL</sequence>
<dbReference type="InterPro" id="IPR043936">
    <property type="entry name" value="HOOK_N"/>
</dbReference>
<dbReference type="Pfam" id="PF19047">
    <property type="entry name" value="HOOK_N"/>
    <property type="match status" value="1"/>
</dbReference>
<name>A0AA85K8P1_TRIRE</name>
<dbReference type="SUPFAM" id="SSF57997">
    <property type="entry name" value="Tropomyosin"/>
    <property type="match status" value="1"/>
</dbReference>
<evidence type="ECO:0000256" key="1">
    <source>
        <dbReference type="ARBA" id="ARBA00004496"/>
    </source>
</evidence>
<feature type="compositionally biased region" description="Acidic residues" evidence="5">
    <location>
        <begin position="897"/>
        <end position="918"/>
    </location>
</feature>
<dbReference type="InterPro" id="IPR036872">
    <property type="entry name" value="CH_dom_sf"/>
</dbReference>
<feature type="region of interest" description="Disordered" evidence="5">
    <location>
        <begin position="1727"/>
        <end position="1782"/>
    </location>
</feature>
<feature type="region of interest" description="Disordered" evidence="5">
    <location>
        <begin position="2066"/>
        <end position="2099"/>
    </location>
</feature>
<organism evidence="7 8">
    <name type="scientific">Trichobilharzia regenti</name>
    <name type="common">Nasal bird schistosome</name>
    <dbReference type="NCBI Taxonomy" id="157069"/>
    <lineage>
        <taxon>Eukaryota</taxon>
        <taxon>Metazoa</taxon>
        <taxon>Spiralia</taxon>
        <taxon>Lophotrochozoa</taxon>
        <taxon>Platyhelminthes</taxon>
        <taxon>Trematoda</taxon>
        <taxon>Digenea</taxon>
        <taxon>Strigeidida</taxon>
        <taxon>Schistosomatoidea</taxon>
        <taxon>Schistosomatidae</taxon>
        <taxon>Trichobilharzia</taxon>
    </lineage>
</organism>
<evidence type="ECO:0000256" key="2">
    <source>
        <dbReference type="ARBA" id="ARBA00022490"/>
    </source>
</evidence>
<dbReference type="Gene3D" id="1.10.418.10">
    <property type="entry name" value="Calponin-like domain"/>
    <property type="match status" value="1"/>
</dbReference>
<proteinExistence type="predicted"/>
<evidence type="ECO:0000256" key="5">
    <source>
        <dbReference type="SAM" id="MobiDB-lite"/>
    </source>
</evidence>
<feature type="region of interest" description="Disordered" evidence="5">
    <location>
        <begin position="1837"/>
        <end position="1860"/>
    </location>
</feature>
<evidence type="ECO:0000256" key="3">
    <source>
        <dbReference type="ARBA" id="ARBA00023054"/>
    </source>
</evidence>
<evidence type="ECO:0000313" key="7">
    <source>
        <dbReference type="Proteomes" id="UP000050795"/>
    </source>
</evidence>
<feature type="region of interest" description="Disordered" evidence="5">
    <location>
        <begin position="888"/>
        <end position="959"/>
    </location>
</feature>
<evidence type="ECO:0000313" key="8">
    <source>
        <dbReference type="WBParaSite" id="TREG1_66890.4"/>
    </source>
</evidence>
<keyword evidence="7" id="KW-1185">Reference proteome</keyword>
<feature type="coiled-coil region" evidence="4">
    <location>
        <begin position="1167"/>
        <end position="1535"/>
    </location>
</feature>
<evidence type="ECO:0000256" key="4">
    <source>
        <dbReference type="SAM" id="Coils"/>
    </source>
</evidence>
<keyword evidence="3 4" id="KW-0175">Coiled coil</keyword>
<dbReference type="Gene3D" id="1.10.287.1490">
    <property type="match status" value="2"/>
</dbReference>
<feature type="compositionally biased region" description="Low complexity" evidence="5">
    <location>
        <begin position="1837"/>
        <end position="1853"/>
    </location>
</feature>
<dbReference type="Proteomes" id="UP000050795">
    <property type="component" value="Unassembled WGS sequence"/>
</dbReference>
<accession>A0AA85K8P1</accession>
<dbReference type="PANTHER" id="PTHR18947:SF28">
    <property type="entry name" value="GIRDIN, ISOFORM A"/>
    <property type="match status" value="1"/>
</dbReference>
<feature type="coiled-coil region" evidence="4">
    <location>
        <begin position="354"/>
        <end position="519"/>
    </location>
</feature>
<dbReference type="CDD" id="cd22223">
    <property type="entry name" value="HkD_HkRP"/>
    <property type="match status" value="1"/>
</dbReference>
<dbReference type="SUPFAM" id="SSF116907">
    <property type="entry name" value="Hook domain"/>
    <property type="match status" value="1"/>
</dbReference>
<dbReference type="GO" id="GO:0005813">
    <property type="term" value="C:centrosome"/>
    <property type="evidence" value="ECO:0007669"/>
    <property type="project" value="TreeGrafter"/>
</dbReference>
<feature type="domain" description="HOOK N-terminal" evidence="6">
    <location>
        <begin position="4"/>
        <end position="144"/>
    </location>
</feature>
<dbReference type="PANTHER" id="PTHR18947">
    <property type="entry name" value="HOOK PROTEINS"/>
    <property type="match status" value="1"/>
</dbReference>
<dbReference type="WBParaSite" id="TREG1_66890.4">
    <property type="protein sequence ID" value="TREG1_66890.4"/>
    <property type="gene ID" value="TREG1_66890"/>
</dbReference>
<dbReference type="GO" id="GO:0051959">
    <property type="term" value="F:dynein light intermediate chain binding"/>
    <property type="evidence" value="ECO:0007669"/>
    <property type="project" value="TreeGrafter"/>
</dbReference>
<keyword evidence="2" id="KW-0963">Cytoplasm</keyword>
<dbReference type="GO" id="GO:0008017">
    <property type="term" value="F:microtubule binding"/>
    <property type="evidence" value="ECO:0007669"/>
    <property type="project" value="TreeGrafter"/>
</dbReference>
<dbReference type="GO" id="GO:0031122">
    <property type="term" value="P:cytoplasmic microtubule organization"/>
    <property type="evidence" value="ECO:0007669"/>
    <property type="project" value="TreeGrafter"/>
</dbReference>
<feature type="compositionally biased region" description="Low complexity" evidence="5">
    <location>
        <begin position="1763"/>
        <end position="1779"/>
    </location>
</feature>
<dbReference type="GO" id="GO:0005737">
    <property type="term" value="C:cytoplasm"/>
    <property type="evidence" value="ECO:0007669"/>
    <property type="project" value="UniProtKB-SubCell"/>
</dbReference>
<evidence type="ECO:0000259" key="6">
    <source>
        <dbReference type="Pfam" id="PF19047"/>
    </source>
</evidence>
<reference evidence="7" key="1">
    <citation type="submission" date="2022-06" db="EMBL/GenBank/DDBJ databases">
        <authorList>
            <person name="Berger JAMES D."/>
            <person name="Berger JAMES D."/>
        </authorList>
    </citation>
    <scope>NUCLEOTIDE SEQUENCE [LARGE SCALE GENOMIC DNA]</scope>
</reference>
<feature type="coiled-coil region" evidence="4">
    <location>
        <begin position="750"/>
        <end position="801"/>
    </location>
</feature>
<reference evidence="8" key="2">
    <citation type="submission" date="2023-11" db="UniProtKB">
        <authorList>
            <consortium name="WormBaseParasite"/>
        </authorList>
    </citation>
    <scope>IDENTIFICATION</scope>
</reference>